<keyword evidence="3" id="KW-0176">Collagen</keyword>
<dbReference type="GO" id="GO:0005581">
    <property type="term" value="C:collagen trimer"/>
    <property type="evidence" value="ECO:0007669"/>
    <property type="project" value="UniProtKB-KW"/>
</dbReference>
<dbReference type="GO" id="GO:0005615">
    <property type="term" value="C:extracellular space"/>
    <property type="evidence" value="ECO:0007669"/>
    <property type="project" value="TreeGrafter"/>
</dbReference>
<dbReference type="PROSITE" id="PS51406">
    <property type="entry name" value="FIBRINOGEN_C_2"/>
    <property type="match status" value="1"/>
</dbReference>
<dbReference type="NCBIfam" id="NF040941">
    <property type="entry name" value="GGGWT_bact"/>
    <property type="match status" value="1"/>
</dbReference>
<dbReference type="AlphaFoldDB" id="A0A9W9YKG0"/>
<dbReference type="Proteomes" id="UP001163046">
    <property type="component" value="Unassembled WGS sequence"/>
</dbReference>
<dbReference type="InterPro" id="IPR002181">
    <property type="entry name" value="Fibrinogen_a/b/g_C_dom"/>
</dbReference>
<keyword evidence="2" id="KW-0964">Secreted</keyword>
<reference evidence="6" key="1">
    <citation type="submission" date="2023-01" db="EMBL/GenBank/DDBJ databases">
        <title>Genome assembly of the deep-sea coral Lophelia pertusa.</title>
        <authorList>
            <person name="Herrera S."/>
            <person name="Cordes E."/>
        </authorList>
    </citation>
    <scope>NUCLEOTIDE SEQUENCE</scope>
    <source>
        <strain evidence="6">USNM1676648</strain>
        <tissue evidence="6">Polyp</tissue>
    </source>
</reference>
<organism evidence="6 7">
    <name type="scientific">Desmophyllum pertusum</name>
    <dbReference type="NCBI Taxonomy" id="174260"/>
    <lineage>
        <taxon>Eukaryota</taxon>
        <taxon>Metazoa</taxon>
        <taxon>Cnidaria</taxon>
        <taxon>Anthozoa</taxon>
        <taxon>Hexacorallia</taxon>
        <taxon>Scleractinia</taxon>
        <taxon>Caryophylliina</taxon>
        <taxon>Caryophylliidae</taxon>
        <taxon>Desmophyllum</taxon>
    </lineage>
</organism>
<dbReference type="PANTHER" id="PTHR16146:SF46">
    <property type="entry name" value="INTELECTIN-1A-RELATED"/>
    <property type="match status" value="1"/>
</dbReference>
<name>A0A9W9YKG0_9CNID</name>
<dbReference type="Gene3D" id="2.60.120.1000">
    <property type="match status" value="1"/>
</dbReference>
<gene>
    <name evidence="6" type="ORF">OS493_027918</name>
</gene>
<evidence type="ECO:0000256" key="4">
    <source>
        <dbReference type="ARBA" id="ARBA00023157"/>
    </source>
</evidence>
<dbReference type="OrthoDB" id="5946792at2759"/>
<dbReference type="GO" id="GO:0005201">
    <property type="term" value="F:extracellular matrix structural constituent"/>
    <property type="evidence" value="ECO:0007669"/>
    <property type="project" value="InterPro"/>
</dbReference>
<evidence type="ECO:0000259" key="5">
    <source>
        <dbReference type="PROSITE" id="PS51406"/>
    </source>
</evidence>
<keyword evidence="4" id="KW-1015">Disulfide bond</keyword>
<dbReference type="Pfam" id="PF01410">
    <property type="entry name" value="COLFI"/>
    <property type="match status" value="1"/>
</dbReference>
<dbReference type="InterPro" id="IPR000885">
    <property type="entry name" value="Fib_collagen_C"/>
</dbReference>
<comment type="subcellular location">
    <subcellularLocation>
        <location evidence="1">Secreted</location>
    </subcellularLocation>
</comment>
<dbReference type="SUPFAM" id="SSF56496">
    <property type="entry name" value="Fibrinogen C-terminal domain-like"/>
    <property type="match status" value="1"/>
</dbReference>
<accession>A0A9W9YKG0</accession>
<sequence length="251" mass="28433">MFYFRPKTNSAHRKAFTTTRFFLFGKGDQGITPSSAVPSCQALLSQTPFPSSGVYWINPDGGSQANAFRAYCDMDTDGGGWTLVWSYTFTDYDDFEENSNAITPRPNWPVNSEADVPISTTPPLSETDYNAMDFSQWKQLGRQVLIKSNINNWFVCHPGTGSLVDWQEGDVSCWLVKRVAKKCKDNTSAPSKFSPSEGYGPAFHTGYWASDSYYYFDGYTEFNWPSHDPCGTNHWHQERNVDDPHGNIFIR</sequence>
<dbReference type="EMBL" id="MU827327">
    <property type="protein sequence ID" value="KAJ7355129.1"/>
    <property type="molecule type" value="Genomic_DNA"/>
</dbReference>
<protein>
    <recommendedName>
        <fullName evidence="5">Fibrinogen C-terminal domain-containing protein</fullName>
    </recommendedName>
</protein>
<feature type="domain" description="Fibrinogen C-terminal" evidence="5">
    <location>
        <begin position="31"/>
        <end position="84"/>
    </location>
</feature>
<comment type="caution">
    <text evidence="6">The sequence shown here is derived from an EMBL/GenBank/DDBJ whole genome shotgun (WGS) entry which is preliminary data.</text>
</comment>
<proteinExistence type="predicted"/>
<keyword evidence="7" id="KW-1185">Reference proteome</keyword>
<dbReference type="GO" id="GO:0070492">
    <property type="term" value="F:oligosaccharide binding"/>
    <property type="evidence" value="ECO:0007669"/>
    <property type="project" value="TreeGrafter"/>
</dbReference>
<evidence type="ECO:0000256" key="1">
    <source>
        <dbReference type="ARBA" id="ARBA00004613"/>
    </source>
</evidence>
<evidence type="ECO:0000313" key="7">
    <source>
        <dbReference type="Proteomes" id="UP001163046"/>
    </source>
</evidence>
<evidence type="ECO:0000256" key="2">
    <source>
        <dbReference type="ARBA" id="ARBA00022525"/>
    </source>
</evidence>
<dbReference type="PANTHER" id="PTHR16146">
    <property type="entry name" value="INTELECTIN"/>
    <property type="match status" value="1"/>
</dbReference>
<evidence type="ECO:0000256" key="3">
    <source>
        <dbReference type="ARBA" id="ARBA00023119"/>
    </source>
</evidence>
<evidence type="ECO:0000313" key="6">
    <source>
        <dbReference type="EMBL" id="KAJ7355129.1"/>
    </source>
</evidence>
<dbReference type="InterPro" id="IPR036056">
    <property type="entry name" value="Fibrinogen-like_C"/>
</dbReference>